<proteinExistence type="predicted"/>
<evidence type="ECO:0000313" key="1">
    <source>
        <dbReference type="EMBL" id="KAI9899260.1"/>
    </source>
</evidence>
<organism evidence="1 2">
    <name type="scientific">Trichothecium roseum</name>
    <dbReference type="NCBI Taxonomy" id="47278"/>
    <lineage>
        <taxon>Eukaryota</taxon>
        <taxon>Fungi</taxon>
        <taxon>Dikarya</taxon>
        <taxon>Ascomycota</taxon>
        <taxon>Pezizomycotina</taxon>
        <taxon>Sordariomycetes</taxon>
        <taxon>Hypocreomycetidae</taxon>
        <taxon>Hypocreales</taxon>
        <taxon>Hypocreales incertae sedis</taxon>
        <taxon>Trichothecium</taxon>
    </lineage>
</organism>
<gene>
    <name evidence="1" type="ORF">N3K66_005721</name>
</gene>
<evidence type="ECO:0000313" key="2">
    <source>
        <dbReference type="Proteomes" id="UP001163324"/>
    </source>
</evidence>
<name>A0ACC0UZE1_9HYPO</name>
<keyword evidence="2" id="KW-1185">Reference proteome</keyword>
<sequence>MPSPIFSDDGRPESYTNSSLSPGGDGGGGQTNFMSDFRPAEIQAGSLGSTTQGPSAAQQICLLDDDDDVSPRSLGGGGNGSGSHGGGNRGDDDDDEEEDDDMTGPGSLFQGPPAVHHQLLKRPGTLGFSDVKADKLLVPNNGNSSGGGGSGDSHRHDLDPMTGSGVGGNINSASSTSTSTSGGNLYQQGHSSLIKQETDAWNIPSPASAPHTAIATTAAESQMKIEPSLVVSEYSGNNSPISTLPGHVIISNNNQNSNNNNNSHHYQNNIDINKNQGAAPFTTVNTPLASNFSSPFLAPSTRSQPCVPIFNLVDYTTAQPLSPTLSQQSHSSPTPSSSSSSSAAAAHYLPQAPTSNGTYSFGFDHAGDDLSLSPPCSAGYTPISNTTGSSSCPVTPGGAFHHPAASGGIGVTGLISAAGSPFIRDGGIWTSGPGSPLSSVFDSQSDSGYCASEPYGMGVNLGPAASSNAATLGGTVAASTVSGNNSSGNSPTQDEPYAKLIYRALMSREDKTMTLQEIYQWFRDNTAKTVGRGKGWQNSIRHNLSMNKGFCKNYRKPNSKTEEPRDLTLYAVHCPDVKRATSWRLEPWAVENGIQSTTRYRKGTKRRGVAASASATAATATNTDAFRPPRSSPYGYQQPQYHQPQGQHPYHVQQQQQQQQQQQRRLGPGPHRAPPRSYRGGDPFRSMGRQAVMNRSATDTPRSHMVAGPYYYHHGQQQQQQQQQQQLPEPGSPGPMAAEPGAASHHAHAHHHHAGSNNNTPGGSGGGSSGGYVGYPVPGDMTTWVGYPPDDHHHSHPHHVSSAGAGAGRAAHGRVAAPMDINYGYEDWDVHSVDF</sequence>
<protein>
    <submittedName>
        <fullName evidence="1">Uncharacterized protein</fullName>
    </submittedName>
</protein>
<dbReference type="Proteomes" id="UP001163324">
    <property type="component" value="Chromosome 5"/>
</dbReference>
<dbReference type="EMBL" id="CM047944">
    <property type="protein sequence ID" value="KAI9899260.1"/>
    <property type="molecule type" value="Genomic_DNA"/>
</dbReference>
<comment type="caution">
    <text evidence="1">The sequence shown here is derived from an EMBL/GenBank/DDBJ whole genome shotgun (WGS) entry which is preliminary data.</text>
</comment>
<accession>A0ACC0UZE1</accession>
<reference evidence="1" key="1">
    <citation type="submission" date="2022-10" db="EMBL/GenBank/DDBJ databases">
        <title>Complete Genome of Trichothecium roseum strain YXFP-22015, a Plant Pathogen Isolated from Citrus.</title>
        <authorList>
            <person name="Wang Y."/>
            <person name="Zhu L."/>
        </authorList>
    </citation>
    <scope>NUCLEOTIDE SEQUENCE</scope>
    <source>
        <strain evidence="1">YXFP-22015</strain>
    </source>
</reference>